<keyword evidence="4" id="KW-0808">Transferase</keyword>
<dbReference type="InterPro" id="IPR015424">
    <property type="entry name" value="PyrdxlP-dep_Trfase"/>
</dbReference>
<dbReference type="CDD" id="cd00616">
    <property type="entry name" value="AHBA_syn"/>
    <property type="match status" value="1"/>
</dbReference>
<comment type="caution">
    <text evidence="4">The sequence shown here is derived from an EMBL/GenBank/DDBJ whole genome shotgun (WGS) entry which is preliminary data.</text>
</comment>
<protein>
    <submittedName>
        <fullName evidence="4">dTDP-4-dehydro-6-deoxyglucose aminotransferase</fullName>
    </submittedName>
</protein>
<gene>
    <name evidence="4" type="ORF">GPEL0_01r2116</name>
</gene>
<dbReference type="InterPro" id="IPR015422">
    <property type="entry name" value="PyrdxlP-dep_Trfase_small"/>
</dbReference>
<evidence type="ECO:0000313" key="4">
    <source>
        <dbReference type="EMBL" id="GAW66658.1"/>
    </source>
</evidence>
<sequence length="392" mass="43264">MALFSAKPAFNETLHVGRPNIGNREEFHRRIDGILDRRWLTNNGECVQELEARLASLLGVKHCIAMCNATVALEITIRALGLKGEVIVPSFTFVATPHSLQWQEITPVFCDIDPLTHNMDPLCVEKLLTPRTTGIIGVHLWGRPCDVEALGGIAQKHNLKLMFDAAHAFNCTRGGRMVGGFGNAEVFSFHATKFFNTLEGGAVATNDDDLAQQIRLMKNFGFAGYDNVVYIGTNGKMNEVSAAFGLVGLENLDQFVAVNRANYQVYRQGLAGVPGISLIAYEEGERNNYQYIVCEVDHASAGISRDALMEVLHAENVVARRYFYPGCHRMEPYRSYFPHAGLLLPHTEALTQRVLLLPTGTAVGPGEIEKICRIIKLAVEHAPEVMRKVTTG</sequence>
<keyword evidence="4" id="KW-0032">Aminotransferase</keyword>
<accession>A0ABQ0MI23</accession>
<dbReference type="InterPro" id="IPR015421">
    <property type="entry name" value="PyrdxlP-dep_Trfase_major"/>
</dbReference>
<dbReference type="Gene3D" id="3.40.640.10">
    <property type="entry name" value="Type I PLP-dependent aspartate aminotransferase-like (Major domain)"/>
    <property type="match status" value="1"/>
</dbReference>
<comment type="similarity">
    <text evidence="2 3">Belongs to the DegT/DnrJ/EryC1 family.</text>
</comment>
<evidence type="ECO:0000256" key="1">
    <source>
        <dbReference type="ARBA" id="ARBA00022898"/>
    </source>
</evidence>
<keyword evidence="1 3" id="KW-0663">Pyridoxal phosphate</keyword>
<dbReference type="GO" id="GO:0008483">
    <property type="term" value="F:transaminase activity"/>
    <property type="evidence" value="ECO:0007669"/>
    <property type="project" value="UniProtKB-KW"/>
</dbReference>
<dbReference type="SUPFAM" id="SSF53383">
    <property type="entry name" value="PLP-dependent transferases"/>
    <property type="match status" value="1"/>
</dbReference>
<dbReference type="Gene3D" id="3.90.1150.10">
    <property type="entry name" value="Aspartate Aminotransferase, domain 1"/>
    <property type="match status" value="1"/>
</dbReference>
<dbReference type="EMBL" id="BDQG01000001">
    <property type="protein sequence ID" value="GAW66658.1"/>
    <property type="molecule type" value="Genomic_DNA"/>
</dbReference>
<dbReference type="PIRSF" id="PIRSF000390">
    <property type="entry name" value="PLP_StrS"/>
    <property type="match status" value="1"/>
</dbReference>
<evidence type="ECO:0000313" key="5">
    <source>
        <dbReference type="Proteomes" id="UP000194153"/>
    </source>
</evidence>
<keyword evidence="5" id="KW-1185">Reference proteome</keyword>
<dbReference type="PANTHER" id="PTHR30244">
    <property type="entry name" value="TRANSAMINASE"/>
    <property type="match status" value="1"/>
</dbReference>
<dbReference type="InterPro" id="IPR000653">
    <property type="entry name" value="DegT/StrS_aminotransferase"/>
</dbReference>
<reference evidence="5" key="1">
    <citation type="submission" date="2017-05" db="EMBL/GenBank/DDBJ databases">
        <title>Draft genome sequence of Geobacter pelophilus, a iron(III)-reducing bacteria.</title>
        <authorList>
            <person name="Aoyagi T."/>
            <person name="Koike H."/>
            <person name="Morita T."/>
            <person name="Sato Y."/>
            <person name="Habe H."/>
            <person name="Hori T."/>
        </authorList>
    </citation>
    <scope>NUCLEOTIDE SEQUENCE [LARGE SCALE GENOMIC DNA]</scope>
    <source>
        <strain evidence="5">Drf2</strain>
    </source>
</reference>
<evidence type="ECO:0000256" key="2">
    <source>
        <dbReference type="ARBA" id="ARBA00037999"/>
    </source>
</evidence>
<evidence type="ECO:0000256" key="3">
    <source>
        <dbReference type="RuleBase" id="RU004508"/>
    </source>
</evidence>
<dbReference type="PANTHER" id="PTHR30244:SF9">
    <property type="entry name" value="PROTEIN RV3402C"/>
    <property type="match status" value="1"/>
</dbReference>
<proteinExistence type="inferred from homology"/>
<name>A0ABQ0MI23_9BACT</name>
<dbReference type="Proteomes" id="UP000194153">
    <property type="component" value="Unassembled WGS sequence"/>
</dbReference>
<organism evidence="4 5">
    <name type="scientific">Geoanaerobacter pelophilus</name>
    <dbReference type="NCBI Taxonomy" id="60036"/>
    <lineage>
        <taxon>Bacteria</taxon>
        <taxon>Pseudomonadati</taxon>
        <taxon>Thermodesulfobacteriota</taxon>
        <taxon>Desulfuromonadia</taxon>
        <taxon>Geobacterales</taxon>
        <taxon>Geobacteraceae</taxon>
        <taxon>Geoanaerobacter</taxon>
    </lineage>
</organism>
<dbReference type="Pfam" id="PF01041">
    <property type="entry name" value="DegT_DnrJ_EryC1"/>
    <property type="match status" value="1"/>
</dbReference>